<evidence type="ECO:0000313" key="3">
    <source>
        <dbReference type="Proteomes" id="UP000289862"/>
    </source>
</evidence>
<dbReference type="KEGG" id="mgal:NCTC10186_00830"/>
<accession>A0A449B0L5</accession>
<keyword evidence="1" id="KW-0732">Signal</keyword>
<organism evidence="2 3">
    <name type="scientific">Mycoplasmopsis gallopavonis</name>
    <dbReference type="NCBI Taxonomy" id="76629"/>
    <lineage>
        <taxon>Bacteria</taxon>
        <taxon>Bacillati</taxon>
        <taxon>Mycoplasmatota</taxon>
        <taxon>Mycoplasmoidales</taxon>
        <taxon>Metamycoplasmataceae</taxon>
        <taxon>Mycoplasmopsis</taxon>
    </lineage>
</organism>
<proteinExistence type="predicted"/>
<dbReference type="NCBIfam" id="NF012210">
    <property type="entry name" value="PDxFFG"/>
    <property type="match status" value="1"/>
</dbReference>
<keyword evidence="3" id="KW-1185">Reference proteome</keyword>
<evidence type="ECO:0000313" key="2">
    <source>
        <dbReference type="EMBL" id="VEU73322.1"/>
    </source>
</evidence>
<geneLocation type="plasmid" evidence="2 3">
    <name>3</name>
</geneLocation>
<dbReference type="EMBL" id="LR215033">
    <property type="protein sequence ID" value="VEU73322.1"/>
    <property type="molecule type" value="Genomic_DNA"/>
</dbReference>
<keyword evidence="2" id="KW-0614">Plasmid</keyword>
<feature type="signal peptide" evidence="1">
    <location>
        <begin position="1"/>
        <end position="19"/>
    </location>
</feature>
<reference evidence="2 3" key="1">
    <citation type="submission" date="2019-01" db="EMBL/GenBank/DDBJ databases">
        <authorList>
            <consortium name="Pathogen Informatics"/>
        </authorList>
    </citation>
    <scope>NUCLEOTIDE SEQUENCE [LARGE SCALE GENOMIC DNA]</scope>
    <source>
        <strain evidence="2 3">NCTC10186</strain>
        <plasmid evidence="3">3</plasmid>
    </source>
</reference>
<sequence>MSKKLSLKLKVLIASGLIAAGVGASYGAVWAYAQNSDEVKGSFPPFSKEALKNNYASIKEEGVLTPQLGILDPLKEKKVADLNEDATEFWFLNKPEERMDLDTFFQKYYEIYQEGFILEVKYASFSFFDEYVLAVRPKQFIDFSKWFMTNVAWGPDILTLESFRIVKGAEQRGNSITLGSHSTDKKNQVKLNSSLMLSLVHFQFLVHTQEEDLHQML</sequence>
<protein>
    <submittedName>
        <fullName evidence="2">Uncharacterized protein</fullName>
    </submittedName>
</protein>
<name>A0A449B0L5_9BACT</name>
<dbReference type="RefSeq" id="WP_129724777.1">
    <property type="nucleotide sequence ID" value="NZ_LR215033.1"/>
</dbReference>
<gene>
    <name evidence="2" type="ORF">NCTC10186_00830</name>
</gene>
<dbReference type="AlphaFoldDB" id="A0A449B0L5"/>
<dbReference type="Proteomes" id="UP000289862">
    <property type="component" value="Plasmid 3"/>
</dbReference>
<feature type="chain" id="PRO_5019019381" evidence="1">
    <location>
        <begin position="20"/>
        <end position="217"/>
    </location>
</feature>
<evidence type="ECO:0000256" key="1">
    <source>
        <dbReference type="SAM" id="SignalP"/>
    </source>
</evidence>